<feature type="transmembrane region" description="Helical" evidence="1">
    <location>
        <begin position="158"/>
        <end position="183"/>
    </location>
</feature>
<dbReference type="PANTHER" id="PTHR40076">
    <property type="entry name" value="MEMBRANE PROTEIN-RELATED"/>
    <property type="match status" value="1"/>
</dbReference>
<gene>
    <name evidence="2" type="ORF">GLO26_02185</name>
</gene>
<feature type="transmembrane region" description="Helical" evidence="1">
    <location>
        <begin position="20"/>
        <end position="37"/>
    </location>
</feature>
<feature type="transmembrane region" description="Helical" evidence="1">
    <location>
        <begin position="43"/>
        <end position="66"/>
    </location>
</feature>
<proteinExistence type="predicted"/>
<keyword evidence="1" id="KW-0472">Membrane</keyword>
<keyword evidence="1" id="KW-0812">Transmembrane</keyword>
<dbReference type="InterPro" id="IPR010380">
    <property type="entry name" value="DUF975"/>
</dbReference>
<dbReference type="RefSeq" id="WP_187948553.1">
    <property type="nucleotide sequence ID" value="NZ_WNJQ01000001.1"/>
</dbReference>
<reference evidence="2 3" key="1">
    <citation type="journal article" date="2020" name="Microorganisms">
        <title>New Insight into Antimicrobial Compounds from Food and Marine-Sourced Carnobacterium Species through Phenotype and Genome Analyses.</title>
        <authorList>
            <person name="Begrem S."/>
            <person name="Ivaniuk F."/>
            <person name="Gigout-Chevalier F."/>
            <person name="Kolypczuk L."/>
            <person name="Bonnetot S."/>
            <person name="Leroi F."/>
            <person name="Grovel O."/>
            <person name="Delbarre-Ladrat C."/>
            <person name="Passerini D."/>
        </authorList>
    </citation>
    <scope>NUCLEOTIDE SEQUENCE [LARGE SCALE GENOMIC DNA]</scope>
    <source>
        <strain evidence="2 3">MIP2551</strain>
    </source>
</reference>
<organism evidence="2 3">
    <name type="scientific">Carnobacterium inhibens</name>
    <dbReference type="NCBI Taxonomy" id="147709"/>
    <lineage>
        <taxon>Bacteria</taxon>
        <taxon>Bacillati</taxon>
        <taxon>Bacillota</taxon>
        <taxon>Bacilli</taxon>
        <taxon>Lactobacillales</taxon>
        <taxon>Carnobacteriaceae</taxon>
        <taxon>Carnobacterium</taxon>
    </lineage>
</organism>
<name>A0ABR7T9I2_9LACT</name>
<protein>
    <submittedName>
        <fullName evidence="2">DUF975 family protein</fullName>
    </submittedName>
</protein>
<dbReference type="Proteomes" id="UP000638836">
    <property type="component" value="Unassembled WGS sequence"/>
</dbReference>
<comment type="caution">
    <text evidence="2">The sequence shown here is derived from an EMBL/GenBank/DDBJ whole genome shotgun (WGS) entry which is preliminary data.</text>
</comment>
<evidence type="ECO:0000313" key="3">
    <source>
        <dbReference type="Proteomes" id="UP000638836"/>
    </source>
</evidence>
<keyword evidence="3" id="KW-1185">Reference proteome</keyword>
<feature type="transmembrane region" description="Helical" evidence="1">
    <location>
        <begin position="100"/>
        <end position="120"/>
    </location>
</feature>
<dbReference type="PANTHER" id="PTHR40076:SF1">
    <property type="entry name" value="MEMBRANE PROTEIN"/>
    <property type="match status" value="1"/>
</dbReference>
<dbReference type="EMBL" id="WNJQ01000001">
    <property type="protein sequence ID" value="MBC9824638.1"/>
    <property type="molecule type" value="Genomic_DNA"/>
</dbReference>
<evidence type="ECO:0000313" key="2">
    <source>
        <dbReference type="EMBL" id="MBC9824638.1"/>
    </source>
</evidence>
<dbReference type="Pfam" id="PF06161">
    <property type="entry name" value="DUF975"/>
    <property type="match status" value="1"/>
</dbReference>
<sequence>MDRKYIKGLARDTIKRHFTAILLVTTIPILLDIYGVLSENDGLRILPSFILSLIVSIFASSISPFIDKLILKMNRHEPISFQKDLLEVFKTNGKRYVLTMWLREISIFFWSLLLVIPGIYKAYSYSLVSYLLVDNADLSYKEALSKSEELMEGFKMDWFIMDLSFLLWDILALFTFGIPYIWVTPYKRVTYARFYEERINASVSIKNFVS</sequence>
<accession>A0ABR7T9I2</accession>
<evidence type="ECO:0000256" key="1">
    <source>
        <dbReference type="SAM" id="Phobius"/>
    </source>
</evidence>
<keyword evidence="1" id="KW-1133">Transmembrane helix</keyword>